<dbReference type="PANTHER" id="PTHR33254">
    <property type="entry name" value="4-HYDROXY-4-METHYL-2-OXOGLUTARATE ALDOLASE 3-RELATED"/>
    <property type="match status" value="1"/>
</dbReference>
<comment type="similarity">
    <text evidence="3 9">Belongs to the class II aldolase/RraA-like family.</text>
</comment>
<gene>
    <name evidence="10" type="primary">rraA</name>
    <name evidence="10" type="ORF">Mco01_35810</name>
</gene>
<comment type="catalytic activity">
    <reaction evidence="8 9">
        <text>oxaloacetate + H(+) = pyruvate + CO2</text>
        <dbReference type="Rhea" id="RHEA:15641"/>
        <dbReference type="ChEBI" id="CHEBI:15361"/>
        <dbReference type="ChEBI" id="CHEBI:15378"/>
        <dbReference type="ChEBI" id="CHEBI:16452"/>
        <dbReference type="ChEBI" id="CHEBI:16526"/>
        <dbReference type="EC" id="4.1.1.112"/>
    </reaction>
</comment>
<evidence type="ECO:0000313" key="10">
    <source>
        <dbReference type="EMBL" id="GIH40581.1"/>
    </source>
</evidence>
<dbReference type="CDD" id="cd16841">
    <property type="entry name" value="RraA_family"/>
    <property type="match status" value="1"/>
</dbReference>
<accession>A0ABQ4G0K4</accession>
<dbReference type="Proteomes" id="UP000603904">
    <property type="component" value="Unassembled WGS sequence"/>
</dbReference>
<keyword evidence="5 9" id="KW-0479">Metal-binding</keyword>
<dbReference type="InterPro" id="IPR036704">
    <property type="entry name" value="RraA/RraA-like_sf"/>
</dbReference>
<dbReference type="PANTHER" id="PTHR33254:SF4">
    <property type="entry name" value="4-HYDROXY-4-METHYL-2-OXOGLUTARATE ALDOLASE 3-RELATED"/>
    <property type="match status" value="1"/>
</dbReference>
<dbReference type="EC" id="4.1.1.112" evidence="9"/>
<dbReference type="NCBIfam" id="NF006875">
    <property type="entry name" value="PRK09372.1"/>
    <property type="match status" value="1"/>
</dbReference>
<comment type="subunit">
    <text evidence="4 9">Homotrimer.</text>
</comment>
<name>A0ABQ4G0K4_9ACTN</name>
<evidence type="ECO:0000313" key="11">
    <source>
        <dbReference type="Proteomes" id="UP000603904"/>
    </source>
</evidence>
<comment type="caution">
    <text evidence="10">The sequence shown here is derived from an EMBL/GenBank/DDBJ whole genome shotgun (WGS) entry which is preliminary data.</text>
</comment>
<comment type="cofactor">
    <cofactor evidence="2 9">
        <name>a divalent metal cation</name>
        <dbReference type="ChEBI" id="CHEBI:60240"/>
    </cofactor>
</comment>
<evidence type="ECO:0000256" key="2">
    <source>
        <dbReference type="ARBA" id="ARBA00001968"/>
    </source>
</evidence>
<dbReference type="EC" id="4.1.3.17" evidence="9"/>
<evidence type="ECO:0000256" key="5">
    <source>
        <dbReference type="ARBA" id="ARBA00022723"/>
    </source>
</evidence>
<dbReference type="InterPro" id="IPR005493">
    <property type="entry name" value="RraA/RraA-like"/>
</dbReference>
<dbReference type="Gene3D" id="3.50.30.40">
    <property type="entry name" value="Ribonuclease E inhibitor RraA/RraA-like"/>
    <property type="match status" value="1"/>
</dbReference>
<evidence type="ECO:0000256" key="3">
    <source>
        <dbReference type="ARBA" id="ARBA00008621"/>
    </source>
</evidence>
<dbReference type="Pfam" id="PF03737">
    <property type="entry name" value="RraA-like"/>
    <property type="match status" value="1"/>
</dbReference>
<keyword evidence="11" id="KW-1185">Reference proteome</keyword>
<evidence type="ECO:0000256" key="6">
    <source>
        <dbReference type="ARBA" id="ARBA00023239"/>
    </source>
</evidence>
<comment type="function">
    <text evidence="7 9">Catalyzes the aldol cleavage of 4-hydroxy-4-methyl-2-oxoglutarate (HMG) into 2 molecules of pyruvate. Also contains a secondary oxaloacetate (OAA) decarboxylase activity due to the common pyruvate enolate transition state formed following C-C bond cleavage in the retro-aldol and decarboxylation reactions.</text>
</comment>
<evidence type="ECO:0000256" key="7">
    <source>
        <dbReference type="ARBA" id="ARBA00025046"/>
    </source>
</evidence>
<protein>
    <recommendedName>
        <fullName evidence="9">4-hydroxy-4-methyl-2-oxoglutarate aldolase</fullName>
        <shortName evidence="9">HMG aldolase</shortName>
        <ecNumber evidence="9">4.1.1.112</ecNumber>
        <ecNumber evidence="9">4.1.3.17</ecNumber>
    </recommendedName>
    <alternativeName>
        <fullName evidence="9">Oxaloacetate decarboxylase</fullName>
    </alternativeName>
</protein>
<reference evidence="10 11" key="1">
    <citation type="submission" date="2021-01" db="EMBL/GenBank/DDBJ databases">
        <title>Whole genome shotgun sequence of Microbispora corallina NBRC 16416.</title>
        <authorList>
            <person name="Komaki H."/>
            <person name="Tamura T."/>
        </authorList>
    </citation>
    <scope>NUCLEOTIDE SEQUENCE [LARGE SCALE GENOMIC DNA]</scope>
    <source>
        <strain evidence="10 11">NBRC 16416</strain>
    </source>
</reference>
<comment type="catalytic activity">
    <reaction evidence="1 9">
        <text>4-hydroxy-4-methyl-2-oxoglutarate = 2 pyruvate</text>
        <dbReference type="Rhea" id="RHEA:22748"/>
        <dbReference type="ChEBI" id="CHEBI:15361"/>
        <dbReference type="ChEBI" id="CHEBI:58276"/>
        <dbReference type="EC" id="4.1.3.17"/>
    </reaction>
</comment>
<dbReference type="EMBL" id="BOOC01000014">
    <property type="protein sequence ID" value="GIH40581.1"/>
    <property type="molecule type" value="Genomic_DNA"/>
</dbReference>
<sequence length="176" mass="18323">MRVRESRRAASCHNSGMSFATADLFDAHGDALGSCTTQFRPYGSRARFCGPVATVRCLEDNALVKQVLGTPGEGRVLVVDGGGSLRTALMGDVIASSAVANGWAGVIVNGAVRDTVALAGLDLGIKALGSNPRRSAKTGLGEVDVPVTFGDVTFRPGQWVYSDEDGVVVSDERLPV</sequence>
<dbReference type="InterPro" id="IPR010203">
    <property type="entry name" value="RraA"/>
</dbReference>
<keyword evidence="6 9" id="KW-0456">Lyase</keyword>
<evidence type="ECO:0000256" key="8">
    <source>
        <dbReference type="ARBA" id="ARBA00047973"/>
    </source>
</evidence>
<proteinExistence type="inferred from homology"/>
<evidence type="ECO:0000256" key="1">
    <source>
        <dbReference type="ARBA" id="ARBA00001342"/>
    </source>
</evidence>
<dbReference type="NCBIfam" id="TIGR01935">
    <property type="entry name" value="NOT-MenG"/>
    <property type="match status" value="1"/>
</dbReference>
<dbReference type="SUPFAM" id="SSF89562">
    <property type="entry name" value="RraA-like"/>
    <property type="match status" value="1"/>
</dbReference>
<organism evidence="10 11">
    <name type="scientific">Microbispora corallina</name>
    <dbReference type="NCBI Taxonomy" id="83302"/>
    <lineage>
        <taxon>Bacteria</taxon>
        <taxon>Bacillati</taxon>
        <taxon>Actinomycetota</taxon>
        <taxon>Actinomycetes</taxon>
        <taxon>Streptosporangiales</taxon>
        <taxon>Streptosporangiaceae</taxon>
        <taxon>Microbispora</taxon>
    </lineage>
</organism>
<evidence type="ECO:0000256" key="9">
    <source>
        <dbReference type="RuleBase" id="RU004338"/>
    </source>
</evidence>
<evidence type="ECO:0000256" key="4">
    <source>
        <dbReference type="ARBA" id="ARBA00011233"/>
    </source>
</evidence>